<evidence type="ECO:0000313" key="10">
    <source>
        <dbReference type="EMBL" id="KYP38665.1"/>
    </source>
</evidence>
<dbReference type="STRING" id="3821.A0A151R8G0"/>
<evidence type="ECO:0000256" key="8">
    <source>
        <dbReference type="PIRSR" id="PIRSR019663-1"/>
    </source>
</evidence>
<dbReference type="GO" id="GO:0006624">
    <property type="term" value="P:vacuolar protein processing"/>
    <property type="evidence" value="ECO:0007669"/>
    <property type="project" value="TreeGrafter"/>
</dbReference>
<dbReference type="Pfam" id="PF01650">
    <property type="entry name" value="Peptidase_C13"/>
    <property type="match status" value="1"/>
</dbReference>
<evidence type="ECO:0000256" key="7">
    <source>
        <dbReference type="ARBA" id="ARBA00023180"/>
    </source>
</evidence>
<dbReference type="InterPro" id="IPR001096">
    <property type="entry name" value="Peptidase_C13"/>
</dbReference>
<dbReference type="EMBL" id="KQ483978">
    <property type="protein sequence ID" value="KYP38665.1"/>
    <property type="molecule type" value="Genomic_DNA"/>
</dbReference>
<dbReference type="GO" id="GO:0051603">
    <property type="term" value="P:proteolysis involved in protein catabolic process"/>
    <property type="evidence" value="ECO:0007669"/>
    <property type="project" value="InterPro"/>
</dbReference>
<keyword evidence="4" id="KW-0378">Hydrolase</keyword>
<sequence length="459" mass="50857">MSFSVSVLEGVGPMADPLKLHRHGKNIGGKKWAILVAGSNGYGNYRHQADICHAYQILKKGGLKDENIVVFMYDDIAFDPQNPRAGVIINKPNGPNVYEGVPKDYVGDAANAKNFYAVLSGNRSALSGGSGKVVDSGPNDTIFIYYSDHGAPGLVTMPVGEYVMANDFVNVLKKKHDAKSYKKMVIYLEACESGSMFEGILPNNISIYATTASNADEDSFAYYCPHSYPSPPTEYTTCLGDVYSISWLEDSDKNDMTIETLQQQYETVRRRTLIGNVDTSSHVKQYGDRKFENDTLATYIGAPVKTNPTNSANAYSFEPYSPQTRHVSQRDAHLLYLKLELQKAPDGSMEKLKAQIELDDEIAHRKHLDSVFHLIGDLLFGEENNISTMLLHVRPPGQPLVDDWDCFKTLIKTYESNCGKLSIYGRKYTRAFANMCNAGISEEQMVVASSQACPKENPS</sequence>
<dbReference type="InterPro" id="IPR043577">
    <property type="entry name" value="AE"/>
</dbReference>
<comment type="similarity">
    <text evidence="1">Belongs to the peptidase C13 family.</text>
</comment>
<name>A0A151R8G0_CAJCA</name>
<dbReference type="PANTHER" id="PTHR12000">
    <property type="entry name" value="HEMOGLOBINASE FAMILY MEMBER"/>
    <property type="match status" value="1"/>
</dbReference>
<protein>
    <submittedName>
        <fullName evidence="10">Vacuolar-processing enzyme</fullName>
    </submittedName>
</protein>
<dbReference type="GO" id="GO:0005773">
    <property type="term" value="C:vacuole"/>
    <property type="evidence" value="ECO:0007669"/>
    <property type="project" value="GOC"/>
</dbReference>
<feature type="active site" description="Nucleophile" evidence="8">
    <location>
        <position position="191"/>
    </location>
</feature>
<dbReference type="Gene3D" id="3.40.50.1460">
    <property type="match status" value="1"/>
</dbReference>
<dbReference type="InterPro" id="IPR048501">
    <property type="entry name" value="Legum_prodom"/>
</dbReference>
<dbReference type="FunFam" id="3.40.50.1460:FF:000005">
    <property type="entry name" value="Vacuolar-processing enzyme beta-isozyme"/>
    <property type="match status" value="1"/>
</dbReference>
<keyword evidence="2" id="KW-0645">Protease</keyword>
<keyword evidence="7" id="KW-0325">Glycoprotein</keyword>
<dbReference type="PIRSF" id="PIRSF500139">
    <property type="entry name" value="AE"/>
    <property type="match status" value="1"/>
</dbReference>
<feature type="active site" evidence="8">
    <location>
        <position position="149"/>
    </location>
</feature>
<accession>A0A151R8G0</accession>
<dbReference type="InterPro" id="IPR046427">
    <property type="entry name" value="Legumain_prodom_sf"/>
</dbReference>
<evidence type="ECO:0000256" key="5">
    <source>
        <dbReference type="ARBA" id="ARBA00022807"/>
    </source>
</evidence>
<reference evidence="10" key="1">
    <citation type="journal article" date="2012" name="Nat. Biotechnol.">
        <title>Draft genome sequence of pigeonpea (Cajanus cajan), an orphan legume crop of resource-poor farmers.</title>
        <authorList>
            <person name="Varshney R.K."/>
            <person name="Chen W."/>
            <person name="Li Y."/>
            <person name="Bharti A.K."/>
            <person name="Saxena R.K."/>
            <person name="Schlueter J.A."/>
            <person name="Donoghue M.T."/>
            <person name="Azam S."/>
            <person name="Fan G."/>
            <person name="Whaley A.M."/>
            <person name="Farmer A.D."/>
            <person name="Sheridan J."/>
            <person name="Iwata A."/>
            <person name="Tuteja R."/>
            <person name="Penmetsa R.V."/>
            <person name="Wu W."/>
            <person name="Upadhyaya H.D."/>
            <person name="Yang S.P."/>
            <person name="Shah T."/>
            <person name="Saxena K.B."/>
            <person name="Michael T."/>
            <person name="McCombie W.R."/>
            <person name="Yang B."/>
            <person name="Zhang G."/>
            <person name="Yang H."/>
            <person name="Wang J."/>
            <person name="Spillane C."/>
            <person name="Cook D.R."/>
            <person name="May G.D."/>
            <person name="Xu X."/>
            <person name="Jackson S.A."/>
        </authorList>
    </citation>
    <scope>NUCLEOTIDE SEQUENCE [LARGE SCALE GENOMIC DNA]</scope>
</reference>
<dbReference type="Pfam" id="PF20985">
    <property type="entry name" value="Legum_prodom"/>
    <property type="match status" value="1"/>
</dbReference>
<evidence type="ECO:0000256" key="1">
    <source>
        <dbReference type="ARBA" id="ARBA00009941"/>
    </source>
</evidence>
<dbReference type="PIRSF" id="PIRSF019663">
    <property type="entry name" value="Legumain"/>
    <property type="match status" value="1"/>
</dbReference>
<dbReference type="Proteomes" id="UP000075243">
    <property type="component" value="Unassembled WGS sequence"/>
</dbReference>
<proteinExistence type="inferred from homology"/>
<dbReference type="OMA" id="PEYNGVC"/>
<dbReference type="FunFam" id="1.10.132.130:FF:000001">
    <property type="entry name" value="Vacuolar-processing enzyme beta-isozyme"/>
    <property type="match status" value="1"/>
</dbReference>
<keyword evidence="11" id="KW-1185">Reference proteome</keyword>
<evidence type="ECO:0000256" key="4">
    <source>
        <dbReference type="ARBA" id="ARBA00022801"/>
    </source>
</evidence>
<evidence type="ECO:0000256" key="6">
    <source>
        <dbReference type="ARBA" id="ARBA00023157"/>
    </source>
</evidence>
<dbReference type="Gramene" id="C.cajan_43478.t">
    <property type="protein sequence ID" value="C.cajan_43478.t"/>
    <property type="gene ID" value="C.cajan_43478"/>
</dbReference>
<dbReference type="CDD" id="cd21115">
    <property type="entry name" value="legumain_C"/>
    <property type="match status" value="1"/>
</dbReference>
<gene>
    <name evidence="10" type="ORF">KK1_040079</name>
</gene>
<evidence type="ECO:0000256" key="3">
    <source>
        <dbReference type="ARBA" id="ARBA00022729"/>
    </source>
</evidence>
<dbReference type="PANTHER" id="PTHR12000:SF52">
    <property type="entry name" value="LEGUMAIN PROTEIN-RELATED"/>
    <property type="match status" value="1"/>
</dbReference>
<dbReference type="AlphaFoldDB" id="A0A151R8G0"/>
<evidence type="ECO:0000313" key="11">
    <source>
        <dbReference type="Proteomes" id="UP000075243"/>
    </source>
</evidence>
<dbReference type="PRINTS" id="PR00776">
    <property type="entry name" value="HEMOGLOBNASE"/>
</dbReference>
<keyword evidence="3" id="KW-0732">Signal</keyword>
<feature type="domain" description="Legumain prodomain" evidence="9">
    <location>
        <begin position="357"/>
        <end position="453"/>
    </location>
</feature>
<organism evidence="10 11">
    <name type="scientific">Cajanus cajan</name>
    <name type="common">Pigeon pea</name>
    <name type="synonym">Cajanus indicus</name>
    <dbReference type="NCBI Taxonomy" id="3821"/>
    <lineage>
        <taxon>Eukaryota</taxon>
        <taxon>Viridiplantae</taxon>
        <taxon>Streptophyta</taxon>
        <taxon>Embryophyta</taxon>
        <taxon>Tracheophyta</taxon>
        <taxon>Spermatophyta</taxon>
        <taxon>Magnoliopsida</taxon>
        <taxon>eudicotyledons</taxon>
        <taxon>Gunneridae</taxon>
        <taxon>Pentapetalae</taxon>
        <taxon>rosids</taxon>
        <taxon>fabids</taxon>
        <taxon>Fabales</taxon>
        <taxon>Fabaceae</taxon>
        <taxon>Papilionoideae</taxon>
        <taxon>50 kb inversion clade</taxon>
        <taxon>NPAAA clade</taxon>
        <taxon>indigoferoid/millettioid clade</taxon>
        <taxon>Phaseoleae</taxon>
        <taxon>Cajanus</taxon>
    </lineage>
</organism>
<dbReference type="Gene3D" id="1.10.132.130">
    <property type="match status" value="1"/>
</dbReference>
<keyword evidence="5" id="KW-0788">Thiol protease</keyword>
<keyword evidence="6" id="KW-1015">Disulfide bond</keyword>
<dbReference type="GO" id="GO:0004197">
    <property type="term" value="F:cysteine-type endopeptidase activity"/>
    <property type="evidence" value="ECO:0007669"/>
    <property type="project" value="InterPro"/>
</dbReference>
<evidence type="ECO:0000256" key="2">
    <source>
        <dbReference type="ARBA" id="ARBA00022670"/>
    </source>
</evidence>
<evidence type="ECO:0000259" key="9">
    <source>
        <dbReference type="Pfam" id="PF20985"/>
    </source>
</evidence>